<comment type="caution">
    <text evidence="1">The sequence shown here is derived from an EMBL/GenBank/DDBJ whole genome shotgun (WGS) entry which is preliminary data.</text>
</comment>
<gene>
    <name evidence="1" type="ORF">PsorP6_007126</name>
</gene>
<name>A0ACC0W960_9STRA</name>
<dbReference type="EMBL" id="CM047582">
    <property type="protein sequence ID" value="KAI9915284.1"/>
    <property type="molecule type" value="Genomic_DNA"/>
</dbReference>
<reference evidence="1 2" key="1">
    <citation type="journal article" date="2022" name="bioRxiv">
        <title>The genome of the oomycete Peronosclerospora sorghi, a cosmopolitan pathogen of maize and sorghum, is inflated with dispersed pseudogenes.</title>
        <authorList>
            <person name="Fletcher K."/>
            <person name="Martin F."/>
            <person name="Isakeit T."/>
            <person name="Cavanaugh K."/>
            <person name="Magill C."/>
            <person name="Michelmore R."/>
        </authorList>
    </citation>
    <scope>NUCLEOTIDE SEQUENCE [LARGE SCALE GENOMIC DNA]</scope>
    <source>
        <strain evidence="1">P6</strain>
    </source>
</reference>
<evidence type="ECO:0000313" key="2">
    <source>
        <dbReference type="Proteomes" id="UP001163321"/>
    </source>
</evidence>
<sequence length="154" mass="17060">MRILYFLLPRRCWALYASLTCLISWRAAEISAALHEIIVQRDCALEGGVEFDKEGIIGLDHVNPITDDDDIYNSIISAKDFVASMSIQPRNFLAFLMLMAPTSAYPPNPVIPITTKELSNGLLFGNHIGLVTAAQARNNARLVFDGSLYLFGNK</sequence>
<protein>
    <submittedName>
        <fullName evidence="1">Uncharacterized protein</fullName>
    </submittedName>
</protein>
<keyword evidence="2" id="KW-1185">Reference proteome</keyword>
<accession>A0ACC0W960</accession>
<evidence type="ECO:0000313" key="1">
    <source>
        <dbReference type="EMBL" id="KAI9915284.1"/>
    </source>
</evidence>
<dbReference type="Proteomes" id="UP001163321">
    <property type="component" value="Chromosome 3"/>
</dbReference>
<organism evidence="1 2">
    <name type="scientific">Peronosclerospora sorghi</name>
    <dbReference type="NCBI Taxonomy" id="230839"/>
    <lineage>
        <taxon>Eukaryota</taxon>
        <taxon>Sar</taxon>
        <taxon>Stramenopiles</taxon>
        <taxon>Oomycota</taxon>
        <taxon>Peronosporomycetes</taxon>
        <taxon>Peronosporales</taxon>
        <taxon>Peronosporaceae</taxon>
        <taxon>Peronosclerospora</taxon>
    </lineage>
</organism>
<proteinExistence type="predicted"/>